<dbReference type="GO" id="GO:0004672">
    <property type="term" value="F:protein kinase activity"/>
    <property type="evidence" value="ECO:0007669"/>
    <property type="project" value="InterPro"/>
</dbReference>
<feature type="coiled-coil region" evidence="1">
    <location>
        <begin position="137"/>
        <end position="192"/>
    </location>
</feature>
<gene>
    <name evidence="4" type="ORF">LY90DRAFT_513888</name>
</gene>
<evidence type="ECO:0000313" key="4">
    <source>
        <dbReference type="EMBL" id="ORY26094.1"/>
    </source>
</evidence>
<dbReference type="EMBL" id="MCOG01000205">
    <property type="protein sequence ID" value="ORY26094.1"/>
    <property type="molecule type" value="Genomic_DNA"/>
</dbReference>
<reference evidence="4 5" key="1">
    <citation type="submission" date="2016-08" db="EMBL/GenBank/DDBJ databases">
        <title>A Parts List for Fungal Cellulosomes Revealed by Comparative Genomics.</title>
        <authorList>
            <consortium name="DOE Joint Genome Institute"/>
            <person name="Haitjema C.H."/>
            <person name="Gilmore S.P."/>
            <person name="Henske J.K."/>
            <person name="Solomon K.V."/>
            <person name="De Groot R."/>
            <person name="Kuo A."/>
            <person name="Mondo S.J."/>
            <person name="Salamov A.A."/>
            <person name="Labutti K."/>
            <person name="Zhao Z."/>
            <person name="Chiniquy J."/>
            <person name="Barry K."/>
            <person name="Brewer H.M."/>
            <person name="Purvine S.O."/>
            <person name="Wright A.T."/>
            <person name="Boxma B."/>
            <person name="Van Alen T."/>
            <person name="Hackstein J.H."/>
            <person name="Baker S.E."/>
            <person name="Grigoriev I.V."/>
            <person name="O'Malley M.A."/>
        </authorList>
    </citation>
    <scope>NUCLEOTIDE SEQUENCE [LARGE SCALE GENOMIC DNA]</scope>
    <source>
        <strain evidence="4 5">G1</strain>
    </source>
</reference>
<dbReference type="PANTHER" id="PTHR13198:SF4">
    <property type="entry name" value="E3 UBIQUITIN-PROTEIN LIGASE RNF25"/>
    <property type="match status" value="1"/>
</dbReference>
<dbReference type="GO" id="GO:0005634">
    <property type="term" value="C:nucleus"/>
    <property type="evidence" value="ECO:0007669"/>
    <property type="project" value="TreeGrafter"/>
</dbReference>
<dbReference type="STRING" id="1754190.A0A1Y2AUG7"/>
<evidence type="ECO:0000313" key="5">
    <source>
        <dbReference type="Proteomes" id="UP000193920"/>
    </source>
</evidence>
<dbReference type="SUPFAM" id="SSF56112">
    <property type="entry name" value="Protein kinase-like (PK-like)"/>
    <property type="match status" value="1"/>
</dbReference>
<accession>A0A1Y2AUG7</accession>
<dbReference type="PANTHER" id="PTHR13198">
    <property type="entry name" value="RING FINGER PROTEIN 25"/>
    <property type="match status" value="1"/>
</dbReference>
<evidence type="ECO:0000256" key="1">
    <source>
        <dbReference type="SAM" id="Coils"/>
    </source>
</evidence>
<dbReference type="PROSITE" id="PS50011">
    <property type="entry name" value="PROTEIN_KINASE_DOM"/>
    <property type="match status" value="1"/>
</dbReference>
<evidence type="ECO:0000259" key="3">
    <source>
        <dbReference type="PROSITE" id="PS50908"/>
    </source>
</evidence>
<dbReference type="OrthoDB" id="341578at2759"/>
<dbReference type="GO" id="GO:0051246">
    <property type="term" value="P:regulation of protein metabolic process"/>
    <property type="evidence" value="ECO:0007669"/>
    <property type="project" value="UniProtKB-ARBA"/>
</dbReference>
<dbReference type="Pfam" id="PF05773">
    <property type="entry name" value="RWD"/>
    <property type="match status" value="1"/>
</dbReference>
<keyword evidence="1" id="KW-0175">Coiled coil</keyword>
<evidence type="ECO:0000259" key="2">
    <source>
        <dbReference type="PROSITE" id="PS50011"/>
    </source>
</evidence>
<feature type="domain" description="RWD" evidence="3">
    <location>
        <begin position="12"/>
        <end position="127"/>
    </location>
</feature>
<dbReference type="SMART" id="SM00591">
    <property type="entry name" value="RWD"/>
    <property type="match status" value="1"/>
</dbReference>
<dbReference type="FunFam" id="3.10.110.10:FF:000050">
    <property type="entry name" value="eIF-2-alpha kinase GCN2"/>
    <property type="match status" value="1"/>
</dbReference>
<proteinExistence type="predicted"/>
<dbReference type="Gene3D" id="1.10.510.10">
    <property type="entry name" value="Transferase(Phosphotransferase) domain 1"/>
    <property type="match status" value="1"/>
</dbReference>
<dbReference type="PROSITE" id="PS50908">
    <property type="entry name" value="RWD"/>
    <property type="match status" value="1"/>
</dbReference>
<dbReference type="InterPro" id="IPR016135">
    <property type="entry name" value="UBQ-conjugating_enzyme/RWD"/>
</dbReference>
<dbReference type="CDD" id="cd23823">
    <property type="entry name" value="RWD_GCN2"/>
    <property type="match status" value="1"/>
</dbReference>
<dbReference type="SUPFAM" id="SSF54495">
    <property type="entry name" value="UBC-like"/>
    <property type="match status" value="1"/>
</dbReference>
<dbReference type="GO" id="GO:0005524">
    <property type="term" value="F:ATP binding"/>
    <property type="evidence" value="ECO:0007669"/>
    <property type="project" value="InterPro"/>
</dbReference>
<sequence length="373" mass="43894">MKGTEIRERQELECEALQAIYMDDYITLENNYSVWKVKSKYPTFKIHLVPLDINNKEEIYVSVDLVVEFTPLYPEALPELHLKDGKGLSDNEIDDLTNTIKNLARELLGNEMIYEITQCVEDYLTEHNRKSISSYEEMLKRQEVDEMEKKKKELYEKQKLSREEEEKLRTEKEQLNLKIKEAIAKKQLLMKEEKLKRKMQMKFEDKESKIESYLNTKGIYLGSGPFSRVHLISQSDSNEETLAIKTIIISGNYYCGTTNGKKKILDVKQELERIHSLRHENIVKINEINLENSSKNTKEYMKMLLVGIKWIHDRDLLHKSIKLSNILMDDSHIETEGVILKYTDIYISRELYDLHRSSPLAPNAEEKPINRGW</sequence>
<dbReference type="InterPro" id="IPR039133">
    <property type="entry name" value="RNF25"/>
</dbReference>
<dbReference type="GO" id="GO:0009893">
    <property type="term" value="P:positive regulation of metabolic process"/>
    <property type="evidence" value="ECO:0007669"/>
    <property type="project" value="UniProtKB-ARBA"/>
</dbReference>
<dbReference type="InterPro" id="IPR011009">
    <property type="entry name" value="Kinase-like_dom_sf"/>
</dbReference>
<dbReference type="Proteomes" id="UP000193920">
    <property type="component" value="Unassembled WGS sequence"/>
</dbReference>
<organism evidence="4 5">
    <name type="scientific">Neocallimastix californiae</name>
    <dbReference type="NCBI Taxonomy" id="1754190"/>
    <lineage>
        <taxon>Eukaryota</taxon>
        <taxon>Fungi</taxon>
        <taxon>Fungi incertae sedis</taxon>
        <taxon>Chytridiomycota</taxon>
        <taxon>Chytridiomycota incertae sedis</taxon>
        <taxon>Neocallimastigomycetes</taxon>
        <taxon>Neocallimastigales</taxon>
        <taxon>Neocallimastigaceae</taxon>
        <taxon>Neocallimastix</taxon>
    </lineage>
</organism>
<dbReference type="Gene3D" id="3.10.110.10">
    <property type="entry name" value="Ubiquitin Conjugating Enzyme"/>
    <property type="match status" value="1"/>
</dbReference>
<dbReference type="GO" id="GO:0016567">
    <property type="term" value="P:protein ubiquitination"/>
    <property type="evidence" value="ECO:0007669"/>
    <property type="project" value="TreeGrafter"/>
</dbReference>
<dbReference type="AlphaFoldDB" id="A0A1Y2AUG7"/>
<dbReference type="GO" id="GO:0061630">
    <property type="term" value="F:ubiquitin protein ligase activity"/>
    <property type="evidence" value="ECO:0007669"/>
    <property type="project" value="InterPro"/>
</dbReference>
<comment type="caution">
    <text evidence="4">The sequence shown here is derived from an EMBL/GenBank/DDBJ whole genome shotgun (WGS) entry which is preliminary data.</text>
</comment>
<keyword evidence="5" id="KW-1185">Reference proteome</keyword>
<dbReference type="Gene3D" id="3.30.200.20">
    <property type="entry name" value="Phosphorylase Kinase, domain 1"/>
    <property type="match status" value="1"/>
</dbReference>
<dbReference type="InterPro" id="IPR000719">
    <property type="entry name" value="Prot_kinase_dom"/>
</dbReference>
<dbReference type="InterPro" id="IPR006575">
    <property type="entry name" value="RWD_dom"/>
</dbReference>
<name>A0A1Y2AUG7_9FUNG</name>
<dbReference type="GO" id="GO:0033554">
    <property type="term" value="P:cellular response to stress"/>
    <property type="evidence" value="ECO:0007669"/>
    <property type="project" value="UniProtKB-ARBA"/>
</dbReference>
<protein>
    <submittedName>
        <fullName evidence="4">RWD-domain-containing protein</fullName>
    </submittedName>
</protein>
<feature type="domain" description="Protein kinase" evidence="2">
    <location>
        <begin position="215"/>
        <end position="373"/>
    </location>
</feature>
<dbReference type="GO" id="GO:0010468">
    <property type="term" value="P:regulation of gene expression"/>
    <property type="evidence" value="ECO:0007669"/>
    <property type="project" value="UniProtKB-ARBA"/>
</dbReference>